<dbReference type="STRING" id="351160.RCIX2510"/>
<dbReference type="PROSITE" id="PS50110">
    <property type="entry name" value="RESPONSE_REGULATORY"/>
    <property type="match status" value="1"/>
</dbReference>
<proteinExistence type="predicted"/>
<evidence type="ECO:0000256" key="2">
    <source>
        <dbReference type="ARBA" id="ARBA00023012"/>
    </source>
</evidence>
<dbReference type="PANTHER" id="PTHR44591:SF14">
    <property type="entry name" value="PROTEIN PILG"/>
    <property type="match status" value="1"/>
</dbReference>
<dbReference type="SUPFAM" id="SSF52172">
    <property type="entry name" value="CheY-like"/>
    <property type="match status" value="1"/>
</dbReference>
<accession>Q0W217</accession>
<dbReference type="PANTHER" id="PTHR44591">
    <property type="entry name" value="STRESS RESPONSE REGULATOR PROTEIN 1"/>
    <property type="match status" value="1"/>
</dbReference>
<protein>
    <submittedName>
        <fullName evidence="5">Predicted response regulator</fullName>
    </submittedName>
</protein>
<evidence type="ECO:0000313" key="6">
    <source>
        <dbReference type="Proteomes" id="UP000000663"/>
    </source>
</evidence>
<evidence type="ECO:0000256" key="1">
    <source>
        <dbReference type="ARBA" id="ARBA00022553"/>
    </source>
</evidence>
<dbReference type="CDD" id="cd00156">
    <property type="entry name" value="REC"/>
    <property type="match status" value="1"/>
</dbReference>
<reference evidence="5 6" key="1">
    <citation type="journal article" date="2006" name="Science">
        <title>Genome of rice cluster I archaea -- the key methane producers in the rice rhizosphere.</title>
        <authorList>
            <person name="Erkel C."/>
            <person name="Kube M."/>
            <person name="Reinhardt R."/>
            <person name="Liesack W."/>
        </authorList>
    </citation>
    <scope>NUCLEOTIDE SEQUENCE [LARGE SCALE GENOMIC DNA]</scope>
    <source>
        <strain evidence="6">DSM 22066 / NBRC 105507 / MRE50</strain>
    </source>
</reference>
<dbReference type="GO" id="GO:0000160">
    <property type="term" value="P:phosphorelay signal transduction system"/>
    <property type="evidence" value="ECO:0007669"/>
    <property type="project" value="UniProtKB-KW"/>
</dbReference>
<dbReference type="InterPro" id="IPR050595">
    <property type="entry name" value="Bact_response_regulator"/>
</dbReference>
<dbReference type="Pfam" id="PF00072">
    <property type="entry name" value="Response_reg"/>
    <property type="match status" value="1"/>
</dbReference>
<feature type="modified residue" description="4-aspartylphosphate" evidence="3">
    <location>
        <position position="49"/>
    </location>
</feature>
<dbReference type="eggNOG" id="arCOG02391">
    <property type="taxonomic scope" value="Archaea"/>
</dbReference>
<name>Q0W217_METAR</name>
<organism evidence="5 6">
    <name type="scientific">Methanocella arvoryzae (strain DSM 22066 / NBRC 105507 / MRE50)</name>
    <dbReference type="NCBI Taxonomy" id="351160"/>
    <lineage>
        <taxon>Archaea</taxon>
        <taxon>Methanobacteriati</taxon>
        <taxon>Methanobacteriota</taxon>
        <taxon>Stenosarchaea group</taxon>
        <taxon>Methanomicrobia</taxon>
        <taxon>Methanocellales</taxon>
        <taxon>Methanocellaceae</taxon>
        <taxon>Methanocella</taxon>
    </lineage>
</organism>
<keyword evidence="2" id="KW-0902">Two-component regulatory system</keyword>
<dbReference type="InterPro" id="IPR001789">
    <property type="entry name" value="Sig_transdc_resp-reg_receiver"/>
</dbReference>
<dbReference type="Proteomes" id="UP000000663">
    <property type="component" value="Chromosome"/>
</dbReference>
<dbReference type="GeneID" id="5145359"/>
<dbReference type="RefSeq" id="WP_012035009.1">
    <property type="nucleotide sequence ID" value="NC_009464.1"/>
</dbReference>
<dbReference type="EMBL" id="AM114193">
    <property type="protein sequence ID" value="CAJ37576.1"/>
    <property type="molecule type" value="Genomic_DNA"/>
</dbReference>
<dbReference type="Gene3D" id="3.40.50.2300">
    <property type="match status" value="1"/>
</dbReference>
<evidence type="ECO:0000313" key="5">
    <source>
        <dbReference type="EMBL" id="CAJ37576.1"/>
    </source>
</evidence>
<evidence type="ECO:0000256" key="3">
    <source>
        <dbReference type="PROSITE-ProRule" id="PRU00169"/>
    </source>
</evidence>
<dbReference type="InterPro" id="IPR011006">
    <property type="entry name" value="CheY-like_superfamily"/>
</dbReference>
<sequence>MDDETAIVDIYSKILRASKIPIAFVAYDGQDAIQKFMDSNPRPRIVIMDYRMPAMNGLEVSKRIWQIEPSTKVIIISADTGVREEALSAGATAFIQKPASLKDIIIEVKCVIDGLKC</sequence>
<evidence type="ECO:0000259" key="4">
    <source>
        <dbReference type="PROSITE" id="PS50110"/>
    </source>
</evidence>
<gene>
    <name evidence="5" type="ORF">RCIX2510</name>
</gene>
<dbReference type="KEGG" id="rci:RCIX2510"/>
<keyword evidence="6" id="KW-1185">Reference proteome</keyword>
<dbReference type="AlphaFoldDB" id="Q0W217"/>
<feature type="domain" description="Response regulatory" evidence="4">
    <location>
        <begin position="1"/>
        <end position="112"/>
    </location>
</feature>
<dbReference type="SMART" id="SM00448">
    <property type="entry name" value="REC"/>
    <property type="match status" value="1"/>
</dbReference>
<keyword evidence="1 3" id="KW-0597">Phosphoprotein</keyword>